<keyword evidence="1" id="KW-0732">Signal</keyword>
<protein>
    <recommendedName>
        <fullName evidence="2">Chitin-binding type-2 domain-containing protein</fullName>
    </recommendedName>
</protein>
<dbReference type="EMBL" id="JAODUO010000101">
    <property type="protein sequence ID" value="KAK2189590.1"/>
    <property type="molecule type" value="Genomic_DNA"/>
</dbReference>
<feature type="signal peptide" evidence="1">
    <location>
        <begin position="1"/>
        <end position="19"/>
    </location>
</feature>
<evidence type="ECO:0000313" key="4">
    <source>
        <dbReference type="Proteomes" id="UP001209878"/>
    </source>
</evidence>
<feature type="domain" description="Chitin-binding type-2" evidence="2">
    <location>
        <begin position="78"/>
        <end position="123"/>
    </location>
</feature>
<evidence type="ECO:0000313" key="3">
    <source>
        <dbReference type="EMBL" id="KAK2189590.1"/>
    </source>
</evidence>
<dbReference type="InterPro" id="IPR036508">
    <property type="entry name" value="Chitin-bd_dom_sf"/>
</dbReference>
<sequence>MAKLLIALVVLGVAYAVRADCGLDSCRGKAAGKRYLSLCRPGNNYYTCSGSQLSFGRCGNWNQCVNGFGSCGMCADTCAGKPDGKYQSYRKKRPYYYSCEGGQLYYQQCQPFQIFNSWTKTCECFEGVCRSGDGWKDSFCRGRGWRVYCQDGYPRLYADCPADKPYVSCRNGHECIATCENDWGMCCGHFHFF</sequence>
<keyword evidence="4" id="KW-1185">Reference proteome</keyword>
<dbReference type="AlphaFoldDB" id="A0AAD9P7H7"/>
<name>A0AAD9P7H7_RIDPI</name>
<feature type="chain" id="PRO_5041947092" description="Chitin-binding type-2 domain-containing protein" evidence="1">
    <location>
        <begin position="20"/>
        <end position="193"/>
    </location>
</feature>
<dbReference type="Proteomes" id="UP001209878">
    <property type="component" value="Unassembled WGS sequence"/>
</dbReference>
<gene>
    <name evidence="3" type="ORF">NP493_101g00036</name>
</gene>
<reference evidence="3" key="1">
    <citation type="journal article" date="2023" name="Mol. Biol. Evol.">
        <title>Third-Generation Sequencing Reveals the Adaptive Role of the Epigenome in Three Deep-Sea Polychaetes.</title>
        <authorList>
            <person name="Perez M."/>
            <person name="Aroh O."/>
            <person name="Sun Y."/>
            <person name="Lan Y."/>
            <person name="Juniper S.K."/>
            <person name="Young C.R."/>
            <person name="Angers B."/>
            <person name="Qian P.Y."/>
        </authorList>
    </citation>
    <scope>NUCLEOTIDE SEQUENCE</scope>
    <source>
        <strain evidence="3">R07B-5</strain>
    </source>
</reference>
<dbReference type="InterPro" id="IPR002557">
    <property type="entry name" value="Chitin-bd_dom"/>
</dbReference>
<dbReference type="GO" id="GO:0008061">
    <property type="term" value="F:chitin binding"/>
    <property type="evidence" value="ECO:0007669"/>
    <property type="project" value="InterPro"/>
</dbReference>
<evidence type="ECO:0000259" key="2">
    <source>
        <dbReference type="Pfam" id="PF01607"/>
    </source>
</evidence>
<dbReference type="SUPFAM" id="SSF57625">
    <property type="entry name" value="Invertebrate chitin-binding proteins"/>
    <property type="match status" value="1"/>
</dbReference>
<organism evidence="3 4">
    <name type="scientific">Ridgeia piscesae</name>
    <name type="common">Tubeworm</name>
    <dbReference type="NCBI Taxonomy" id="27915"/>
    <lineage>
        <taxon>Eukaryota</taxon>
        <taxon>Metazoa</taxon>
        <taxon>Spiralia</taxon>
        <taxon>Lophotrochozoa</taxon>
        <taxon>Annelida</taxon>
        <taxon>Polychaeta</taxon>
        <taxon>Sedentaria</taxon>
        <taxon>Canalipalpata</taxon>
        <taxon>Sabellida</taxon>
        <taxon>Siboglinidae</taxon>
        <taxon>Ridgeia</taxon>
    </lineage>
</organism>
<dbReference type="GO" id="GO:0005576">
    <property type="term" value="C:extracellular region"/>
    <property type="evidence" value="ECO:0007669"/>
    <property type="project" value="InterPro"/>
</dbReference>
<evidence type="ECO:0000256" key="1">
    <source>
        <dbReference type="SAM" id="SignalP"/>
    </source>
</evidence>
<proteinExistence type="predicted"/>
<comment type="caution">
    <text evidence="3">The sequence shown here is derived from an EMBL/GenBank/DDBJ whole genome shotgun (WGS) entry which is preliminary data.</text>
</comment>
<accession>A0AAD9P7H7</accession>
<dbReference type="Pfam" id="PF01607">
    <property type="entry name" value="CBM_14"/>
    <property type="match status" value="1"/>
</dbReference>